<protein>
    <submittedName>
        <fullName evidence="2">Uncharacterized protein</fullName>
    </submittedName>
</protein>
<reference evidence="2 3" key="1">
    <citation type="journal article" date="2016" name="Mol. Biol. Evol.">
        <title>Genome-Wide Survey of Gut Fungi (Harpellales) Reveals the First Horizontally Transferred Ubiquitin Gene from a Mosquito Host.</title>
        <authorList>
            <person name="Wang Y."/>
            <person name="White M.M."/>
            <person name="Kvist S."/>
            <person name="Moncalvo J.M."/>
        </authorList>
    </citation>
    <scope>NUCLEOTIDE SEQUENCE [LARGE SCALE GENOMIC DNA]</scope>
    <source>
        <strain evidence="2 3">ALG-7-W6</strain>
    </source>
</reference>
<evidence type="ECO:0000256" key="1">
    <source>
        <dbReference type="SAM" id="Phobius"/>
    </source>
</evidence>
<feature type="transmembrane region" description="Helical" evidence="1">
    <location>
        <begin position="37"/>
        <end position="53"/>
    </location>
</feature>
<dbReference type="EMBL" id="LSSL01000045">
    <property type="protein sequence ID" value="OLY85656.1"/>
    <property type="molecule type" value="Genomic_DNA"/>
</dbReference>
<dbReference type="Proteomes" id="UP000187455">
    <property type="component" value="Unassembled WGS sequence"/>
</dbReference>
<comment type="caution">
    <text evidence="2">The sequence shown here is derived from an EMBL/GenBank/DDBJ whole genome shotgun (WGS) entry which is preliminary data.</text>
</comment>
<dbReference type="AlphaFoldDB" id="A0A1R0H959"/>
<name>A0A1R0H959_9FUNG</name>
<keyword evidence="1" id="KW-0472">Membrane</keyword>
<evidence type="ECO:0000313" key="3">
    <source>
        <dbReference type="Proteomes" id="UP000187455"/>
    </source>
</evidence>
<accession>A0A1R0H959</accession>
<keyword evidence="1" id="KW-1133">Transmembrane helix</keyword>
<sequence>MVSGALALIGCLYYLCSIFLSTESDQCLSTNGSRPHIYRLPLLGSLAVGSWLFQRYFRALIPRGPQISILEFQ</sequence>
<gene>
    <name evidence="2" type="ORF">AYI68_g152</name>
</gene>
<keyword evidence="1" id="KW-0812">Transmembrane</keyword>
<organism evidence="2 3">
    <name type="scientific">Smittium mucronatum</name>
    <dbReference type="NCBI Taxonomy" id="133383"/>
    <lineage>
        <taxon>Eukaryota</taxon>
        <taxon>Fungi</taxon>
        <taxon>Fungi incertae sedis</taxon>
        <taxon>Zoopagomycota</taxon>
        <taxon>Kickxellomycotina</taxon>
        <taxon>Harpellomycetes</taxon>
        <taxon>Harpellales</taxon>
        <taxon>Legeriomycetaceae</taxon>
        <taxon>Smittium</taxon>
    </lineage>
</organism>
<proteinExistence type="predicted"/>
<evidence type="ECO:0000313" key="2">
    <source>
        <dbReference type="EMBL" id="OLY85656.1"/>
    </source>
</evidence>
<keyword evidence="3" id="KW-1185">Reference proteome</keyword>